<feature type="short sequence motif" description="'KMSKS' region" evidence="9">
    <location>
        <begin position="291"/>
        <end position="295"/>
    </location>
</feature>
<dbReference type="GO" id="GO:0005829">
    <property type="term" value="C:cytosol"/>
    <property type="evidence" value="ECO:0007669"/>
    <property type="project" value="TreeGrafter"/>
</dbReference>
<protein>
    <recommendedName>
        <fullName evidence="9">Cysteine--tRNA ligase</fullName>
        <ecNumber evidence="9">6.1.1.16</ecNumber>
    </recommendedName>
    <alternativeName>
        <fullName evidence="9">Cysteinyl-tRNA synthetase</fullName>
        <shortName evidence="9">CysRS</shortName>
    </alternativeName>
</protein>
<dbReference type="PRINTS" id="PR00983">
    <property type="entry name" value="TRNASYNTHCYS"/>
</dbReference>
<dbReference type="CDD" id="cd00672">
    <property type="entry name" value="CysRS_core"/>
    <property type="match status" value="1"/>
</dbReference>
<feature type="domain" description="tRNA synthetases class I catalytic" evidence="10">
    <location>
        <begin position="17"/>
        <end position="339"/>
    </location>
</feature>
<dbReference type="HAMAP" id="MF_00041">
    <property type="entry name" value="Cys_tRNA_synth"/>
    <property type="match status" value="1"/>
</dbReference>
<dbReference type="GO" id="GO:0005524">
    <property type="term" value="F:ATP binding"/>
    <property type="evidence" value="ECO:0007669"/>
    <property type="project" value="UniProtKB-UniRule"/>
</dbReference>
<evidence type="ECO:0000256" key="4">
    <source>
        <dbReference type="ARBA" id="ARBA00022741"/>
    </source>
</evidence>
<dbReference type="Pfam" id="PF01406">
    <property type="entry name" value="tRNA-synt_1e"/>
    <property type="match status" value="1"/>
</dbReference>
<keyword evidence="4 9" id="KW-0547">Nucleotide-binding</keyword>
<evidence type="ECO:0000313" key="12">
    <source>
        <dbReference type="EMBL" id="OGF40322.1"/>
    </source>
</evidence>
<feature type="domain" description="Cysteinyl-tRNA ligase anticodon binding" evidence="11">
    <location>
        <begin position="425"/>
        <end position="468"/>
    </location>
</feature>
<proteinExistence type="inferred from homology"/>
<evidence type="ECO:0000313" key="13">
    <source>
        <dbReference type="Proteomes" id="UP000177579"/>
    </source>
</evidence>
<dbReference type="NCBIfam" id="TIGR00435">
    <property type="entry name" value="cysS"/>
    <property type="match status" value="1"/>
</dbReference>
<name>A0A1F5TMX1_9BACT</name>
<dbReference type="InterPro" id="IPR015803">
    <property type="entry name" value="Cys-tRNA-ligase"/>
</dbReference>
<evidence type="ECO:0000256" key="5">
    <source>
        <dbReference type="ARBA" id="ARBA00022833"/>
    </source>
</evidence>
<dbReference type="Gene3D" id="1.20.120.1910">
    <property type="entry name" value="Cysteine-tRNA ligase, C-terminal anti-codon recognition domain"/>
    <property type="match status" value="1"/>
</dbReference>
<feature type="binding site" evidence="9">
    <location>
        <position position="233"/>
    </location>
    <ligand>
        <name>Zn(2+)</name>
        <dbReference type="ChEBI" id="CHEBI:29105"/>
    </ligand>
</feature>
<sequence>MNKIFLYNTLTREKEEFKPIDKKEIGLYTCGPTVYDYAHIGNLRTYIFTDILKRVLFYNGYSVKHIMNITDVGHLVGDMDMGEDKFEKGARREGKTAWEIAEFYTKAFQKDLGNLNILPPNKYTKATDYIKEQITLIETLEEKSYIYKTSDGIYFDTAKFKDYNKLSHLRLEELQEGARVEKNEEKKNFTDFALWKFSYRDGRPFDSSQDFARRQMEWRSPWGVGFPGWHLECSAMSMAELGEKLDIHCGGIDHINVHHTNEIAQSEAATGKKFFNYWIHGEFLNIAGGKKMAKSDENFLTLENAFLKRDIDPLVYRFACLQTHYRKPMEYDEESILNTREGFRHLVSQVVNIDGTKGKIDQKYKDKFIEAINDDLNMPQSLAVVQNLLKSKLKNEEKIATVLDFDRVLGLRLEDMVEQAKGIALPEDIKIMIVHRNKARQDKNWAESDRIRDEIEKRGYAVEDGKGGIKVYKK</sequence>
<keyword evidence="3 9" id="KW-0479">Metal-binding</keyword>
<keyword evidence="7 9" id="KW-0648">Protein biosynthesis</keyword>
<dbReference type="InterPro" id="IPR014729">
    <property type="entry name" value="Rossmann-like_a/b/a_fold"/>
</dbReference>
<evidence type="ECO:0000256" key="1">
    <source>
        <dbReference type="ARBA" id="ARBA00011245"/>
    </source>
</evidence>
<keyword evidence="5 9" id="KW-0862">Zinc</keyword>
<dbReference type="InterPro" id="IPR056411">
    <property type="entry name" value="CysS_C"/>
</dbReference>
<evidence type="ECO:0000259" key="11">
    <source>
        <dbReference type="Pfam" id="PF23493"/>
    </source>
</evidence>
<evidence type="ECO:0000256" key="3">
    <source>
        <dbReference type="ARBA" id="ARBA00022723"/>
    </source>
</evidence>
<comment type="caution">
    <text evidence="12">The sequence shown here is derived from an EMBL/GenBank/DDBJ whole genome shotgun (WGS) entry which is preliminary data.</text>
</comment>
<keyword evidence="9" id="KW-0963">Cytoplasm</keyword>
<evidence type="ECO:0000256" key="9">
    <source>
        <dbReference type="HAMAP-Rule" id="MF_00041"/>
    </source>
</evidence>
<dbReference type="SUPFAM" id="SSF52374">
    <property type="entry name" value="Nucleotidylyl transferase"/>
    <property type="match status" value="1"/>
</dbReference>
<dbReference type="AlphaFoldDB" id="A0A1F5TMX1"/>
<dbReference type="PANTHER" id="PTHR10890:SF3">
    <property type="entry name" value="CYSTEINE--TRNA LIGASE, CYTOPLASMIC"/>
    <property type="match status" value="1"/>
</dbReference>
<dbReference type="SUPFAM" id="SSF47323">
    <property type="entry name" value="Anticodon-binding domain of a subclass of class I aminoacyl-tRNA synthetases"/>
    <property type="match status" value="1"/>
</dbReference>
<dbReference type="InterPro" id="IPR024909">
    <property type="entry name" value="Cys-tRNA/MSH_ligase"/>
</dbReference>
<evidence type="ECO:0000256" key="8">
    <source>
        <dbReference type="ARBA" id="ARBA00023146"/>
    </source>
</evidence>
<gene>
    <name evidence="9" type="primary">cysS</name>
    <name evidence="12" type="ORF">A2531_00535</name>
</gene>
<keyword evidence="2 9" id="KW-0436">Ligase</keyword>
<feature type="short sequence motif" description="'HIGH' region" evidence="9">
    <location>
        <begin position="32"/>
        <end position="42"/>
    </location>
</feature>
<dbReference type="InterPro" id="IPR009080">
    <property type="entry name" value="tRNAsynth_Ia_anticodon-bd"/>
</dbReference>
<dbReference type="PANTHER" id="PTHR10890">
    <property type="entry name" value="CYSTEINYL-TRNA SYNTHETASE"/>
    <property type="match status" value="1"/>
</dbReference>
<dbReference type="Proteomes" id="UP000177579">
    <property type="component" value="Unassembled WGS sequence"/>
</dbReference>
<comment type="similarity">
    <text evidence="9">Belongs to the class-I aminoacyl-tRNA synthetase family.</text>
</comment>
<organism evidence="12 13">
    <name type="scientific">Candidatus Falkowbacteria bacterium RIFOXYD2_FULL_34_120</name>
    <dbReference type="NCBI Taxonomy" id="1798007"/>
    <lineage>
        <taxon>Bacteria</taxon>
        <taxon>Candidatus Falkowiibacteriota</taxon>
    </lineage>
</organism>
<feature type="binding site" evidence="9">
    <location>
        <position position="258"/>
    </location>
    <ligand>
        <name>Zn(2+)</name>
        <dbReference type="ChEBI" id="CHEBI:29105"/>
    </ligand>
</feature>
<comment type="subunit">
    <text evidence="1 9">Monomer.</text>
</comment>
<comment type="cofactor">
    <cofactor evidence="9">
        <name>Zn(2+)</name>
        <dbReference type="ChEBI" id="CHEBI:29105"/>
    </cofactor>
    <text evidence="9">Binds 1 zinc ion per subunit.</text>
</comment>
<dbReference type="GO" id="GO:0008270">
    <property type="term" value="F:zinc ion binding"/>
    <property type="evidence" value="ECO:0007669"/>
    <property type="project" value="UniProtKB-UniRule"/>
</dbReference>
<comment type="subcellular location">
    <subcellularLocation>
        <location evidence="9">Cytoplasm</location>
    </subcellularLocation>
</comment>
<reference evidence="12 13" key="1">
    <citation type="journal article" date="2016" name="Nat. Commun.">
        <title>Thousands of microbial genomes shed light on interconnected biogeochemical processes in an aquifer system.</title>
        <authorList>
            <person name="Anantharaman K."/>
            <person name="Brown C.T."/>
            <person name="Hug L.A."/>
            <person name="Sharon I."/>
            <person name="Castelle C.J."/>
            <person name="Probst A.J."/>
            <person name="Thomas B.C."/>
            <person name="Singh A."/>
            <person name="Wilkins M.J."/>
            <person name="Karaoz U."/>
            <person name="Brodie E.L."/>
            <person name="Williams K.H."/>
            <person name="Hubbard S.S."/>
            <person name="Banfield J.F."/>
        </authorList>
    </citation>
    <scope>NUCLEOTIDE SEQUENCE [LARGE SCALE GENOMIC DNA]</scope>
</reference>
<dbReference type="GO" id="GO:0004817">
    <property type="term" value="F:cysteine-tRNA ligase activity"/>
    <property type="evidence" value="ECO:0007669"/>
    <property type="project" value="UniProtKB-UniRule"/>
</dbReference>
<dbReference type="EMBL" id="MFGO01000031">
    <property type="protein sequence ID" value="OGF40322.1"/>
    <property type="molecule type" value="Genomic_DNA"/>
</dbReference>
<keyword evidence="8 9" id="KW-0030">Aminoacyl-tRNA synthetase</keyword>
<keyword evidence="6 9" id="KW-0067">ATP-binding</keyword>
<accession>A0A1F5TMX1</accession>
<dbReference type="Pfam" id="PF23493">
    <property type="entry name" value="CysS_C"/>
    <property type="match status" value="1"/>
</dbReference>
<evidence type="ECO:0000256" key="2">
    <source>
        <dbReference type="ARBA" id="ARBA00022598"/>
    </source>
</evidence>
<comment type="catalytic activity">
    <reaction evidence="9">
        <text>tRNA(Cys) + L-cysteine + ATP = L-cysteinyl-tRNA(Cys) + AMP + diphosphate</text>
        <dbReference type="Rhea" id="RHEA:17773"/>
        <dbReference type="Rhea" id="RHEA-COMP:9661"/>
        <dbReference type="Rhea" id="RHEA-COMP:9679"/>
        <dbReference type="ChEBI" id="CHEBI:30616"/>
        <dbReference type="ChEBI" id="CHEBI:33019"/>
        <dbReference type="ChEBI" id="CHEBI:35235"/>
        <dbReference type="ChEBI" id="CHEBI:78442"/>
        <dbReference type="ChEBI" id="CHEBI:78517"/>
        <dbReference type="ChEBI" id="CHEBI:456215"/>
        <dbReference type="EC" id="6.1.1.16"/>
    </reaction>
</comment>
<evidence type="ECO:0000256" key="6">
    <source>
        <dbReference type="ARBA" id="ARBA00022840"/>
    </source>
</evidence>
<dbReference type="GO" id="GO:0006423">
    <property type="term" value="P:cysteinyl-tRNA aminoacylation"/>
    <property type="evidence" value="ECO:0007669"/>
    <property type="project" value="UniProtKB-UniRule"/>
</dbReference>
<feature type="binding site" evidence="9">
    <location>
        <position position="294"/>
    </location>
    <ligand>
        <name>ATP</name>
        <dbReference type="ChEBI" id="CHEBI:30616"/>
    </ligand>
</feature>
<evidence type="ECO:0000256" key="7">
    <source>
        <dbReference type="ARBA" id="ARBA00022917"/>
    </source>
</evidence>
<evidence type="ECO:0000259" key="10">
    <source>
        <dbReference type="Pfam" id="PF01406"/>
    </source>
</evidence>
<dbReference type="Gene3D" id="3.40.50.620">
    <property type="entry name" value="HUPs"/>
    <property type="match status" value="1"/>
</dbReference>
<feature type="binding site" evidence="9">
    <location>
        <position position="30"/>
    </location>
    <ligand>
        <name>Zn(2+)</name>
        <dbReference type="ChEBI" id="CHEBI:29105"/>
    </ligand>
</feature>
<feature type="binding site" evidence="9">
    <location>
        <position position="262"/>
    </location>
    <ligand>
        <name>Zn(2+)</name>
        <dbReference type="ChEBI" id="CHEBI:29105"/>
    </ligand>
</feature>
<dbReference type="EC" id="6.1.1.16" evidence="9"/>
<dbReference type="InterPro" id="IPR032678">
    <property type="entry name" value="tRNA-synt_1_cat_dom"/>
</dbReference>